<feature type="domain" description="AMP-dependent synthetase/ligase" evidence="1">
    <location>
        <begin position="14"/>
        <end position="358"/>
    </location>
</feature>
<dbReference type="InterPro" id="IPR025110">
    <property type="entry name" value="AMP-bd_C"/>
</dbReference>
<accession>A0A8J2YU51</accession>
<dbReference type="InterPro" id="IPR050237">
    <property type="entry name" value="ATP-dep_AMP-bd_enzyme"/>
</dbReference>
<dbReference type="Gene3D" id="3.40.50.12780">
    <property type="entry name" value="N-terminal domain of ligase-like"/>
    <property type="match status" value="1"/>
</dbReference>
<protein>
    <submittedName>
        <fullName evidence="3">Fatty-acyl-CoA synthase</fullName>
    </submittedName>
</protein>
<dbReference type="AlphaFoldDB" id="A0A8J2YU51"/>
<dbReference type="Gene3D" id="3.30.300.30">
    <property type="match status" value="1"/>
</dbReference>
<dbReference type="PROSITE" id="PS00455">
    <property type="entry name" value="AMP_BINDING"/>
    <property type="match status" value="1"/>
</dbReference>
<dbReference type="InterPro" id="IPR020845">
    <property type="entry name" value="AMP-binding_CS"/>
</dbReference>
<dbReference type="InterPro" id="IPR042099">
    <property type="entry name" value="ANL_N_sf"/>
</dbReference>
<dbReference type="Pfam" id="PF13193">
    <property type="entry name" value="AMP-binding_C"/>
    <property type="match status" value="1"/>
</dbReference>
<dbReference type="SUPFAM" id="SSF56801">
    <property type="entry name" value="Acetyl-CoA synthetase-like"/>
    <property type="match status" value="1"/>
</dbReference>
<proteinExistence type="predicted"/>
<keyword evidence="4" id="KW-1185">Reference proteome</keyword>
<reference evidence="3" key="1">
    <citation type="journal article" date="2014" name="Int. J. Syst. Evol. Microbiol.">
        <title>Complete genome sequence of Corynebacterium casei LMG S-19264T (=DSM 44701T), isolated from a smear-ripened cheese.</title>
        <authorList>
            <consortium name="US DOE Joint Genome Institute (JGI-PGF)"/>
            <person name="Walter F."/>
            <person name="Albersmeier A."/>
            <person name="Kalinowski J."/>
            <person name="Ruckert C."/>
        </authorList>
    </citation>
    <scope>NUCLEOTIDE SEQUENCE</scope>
    <source>
        <strain evidence="3">CGMCC 1.15725</strain>
    </source>
</reference>
<dbReference type="InterPro" id="IPR000873">
    <property type="entry name" value="AMP-dep_synth/lig_dom"/>
</dbReference>
<feature type="domain" description="AMP-binding enzyme C-terminal" evidence="2">
    <location>
        <begin position="411"/>
        <end position="485"/>
    </location>
</feature>
<dbReference type="PANTHER" id="PTHR43767:SF1">
    <property type="entry name" value="NONRIBOSOMAL PEPTIDE SYNTHASE PES1 (EUROFUNG)-RELATED"/>
    <property type="match status" value="1"/>
</dbReference>
<dbReference type="InterPro" id="IPR045851">
    <property type="entry name" value="AMP-bd_C_sf"/>
</dbReference>
<name>A0A8J2YU51_9PROT</name>
<evidence type="ECO:0000313" key="4">
    <source>
        <dbReference type="Proteomes" id="UP000646365"/>
    </source>
</evidence>
<evidence type="ECO:0000259" key="1">
    <source>
        <dbReference type="Pfam" id="PF00501"/>
    </source>
</evidence>
<evidence type="ECO:0000313" key="3">
    <source>
        <dbReference type="EMBL" id="GGF21011.1"/>
    </source>
</evidence>
<dbReference type="RefSeq" id="WP_189046908.1">
    <property type="nucleotide sequence ID" value="NZ_BMJQ01000007.1"/>
</dbReference>
<dbReference type="Proteomes" id="UP000646365">
    <property type="component" value="Unassembled WGS sequence"/>
</dbReference>
<dbReference type="PANTHER" id="PTHR43767">
    <property type="entry name" value="LONG-CHAIN-FATTY-ACID--COA LIGASE"/>
    <property type="match status" value="1"/>
</dbReference>
<dbReference type="Pfam" id="PF00501">
    <property type="entry name" value="AMP-binding"/>
    <property type="match status" value="1"/>
</dbReference>
<evidence type="ECO:0000259" key="2">
    <source>
        <dbReference type="Pfam" id="PF13193"/>
    </source>
</evidence>
<organism evidence="3 4">
    <name type="scientific">Aliidongia dinghuensis</name>
    <dbReference type="NCBI Taxonomy" id="1867774"/>
    <lineage>
        <taxon>Bacteria</taxon>
        <taxon>Pseudomonadati</taxon>
        <taxon>Pseudomonadota</taxon>
        <taxon>Alphaproteobacteria</taxon>
        <taxon>Rhodospirillales</taxon>
        <taxon>Dongiaceae</taxon>
        <taxon>Aliidongia</taxon>
    </lineage>
</organism>
<comment type="caution">
    <text evidence="3">The sequence shown here is derived from an EMBL/GenBank/DDBJ whole genome shotgun (WGS) entry which is preliminary data.</text>
</comment>
<gene>
    <name evidence="3" type="ORF">GCM10011611_28890</name>
</gene>
<reference evidence="3" key="2">
    <citation type="submission" date="2020-09" db="EMBL/GenBank/DDBJ databases">
        <authorList>
            <person name="Sun Q."/>
            <person name="Zhou Y."/>
        </authorList>
    </citation>
    <scope>NUCLEOTIDE SEQUENCE</scope>
    <source>
        <strain evidence="3">CGMCC 1.15725</strain>
    </source>
</reference>
<dbReference type="GO" id="GO:0016878">
    <property type="term" value="F:acid-thiol ligase activity"/>
    <property type="evidence" value="ECO:0007669"/>
    <property type="project" value="UniProtKB-ARBA"/>
</dbReference>
<dbReference type="EMBL" id="BMJQ01000007">
    <property type="protein sequence ID" value="GGF21011.1"/>
    <property type="molecule type" value="Genomic_DNA"/>
</dbReference>
<sequence length="516" mass="55553">MESPWENLSDAIFHHAAIRPDAPAVTDNQGTITYRQFAELVGAAAVYLRDLGIGADDRVGLALFNHTDHFIIMFAAMRIGAVPIEVPAELPPQAQEEIFSRIKPKAIFVEAGLASGRAPIKIVVDAHWRRDLDGKSGDARDGRTADLNRLVLLTSGSTGPAKGIVITHRQFMARARIFDALLGSHWSADRPGKFLLAVTITASAFHHFFLCQILHGGPVHVLSRFVEDNDFVRAVTAQQDAVLLTTPAICRALLSRCGTRDKLLPNAQALICGGLPLSAAEKKRVLAHITPNFFEVYGAAGSGLITGVRPADFEAHADSVGRCAPAPIVEIVNADGVPVPAGGLGHLRCRGEAIADGFLAGSGSNTGPEMFRDGWYYPGDIATMDADGWITLKGRKSDLILRRGVEFYPFEIEEVLLALPWVRDAAVIGRPAKQGGEEELVAIVVPGEGFKPDSLAAHCAAHLPPEKRPVSFHRAVEFPRTPSGKTDRQTLRADFLAKTAAPPARPPVPGPQMVRR</sequence>